<dbReference type="EMBL" id="JAMQOQ010000002">
    <property type="protein sequence ID" value="MDS0294493.1"/>
    <property type="molecule type" value="Genomic_DNA"/>
</dbReference>
<accession>A0ABU2G2F3</accession>
<keyword evidence="4" id="KW-1185">Reference proteome</keyword>
<feature type="domain" description="DUF8100" evidence="2">
    <location>
        <begin position="3"/>
        <end position="107"/>
    </location>
</feature>
<sequence>MFALVAASRLAALEPEPSSVVLAVFVGTAPGLAFGAGVPLLVQFRASVERLFRSPGVRVAHLCAVFGTYAALFSYHPVVSALFAATYLAGRVTALVGIYGGSRLVGALR</sequence>
<keyword evidence="1" id="KW-0812">Transmembrane</keyword>
<keyword evidence="1" id="KW-0472">Membrane</keyword>
<feature type="transmembrane region" description="Helical" evidence="1">
    <location>
        <begin position="20"/>
        <end position="44"/>
    </location>
</feature>
<feature type="transmembrane region" description="Helical" evidence="1">
    <location>
        <begin position="56"/>
        <end position="75"/>
    </location>
</feature>
<evidence type="ECO:0000259" key="2">
    <source>
        <dbReference type="Pfam" id="PF26402"/>
    </source>
</evidence>
<gene>
    <name evidence="3" type="ORF">NDI79_09945</name>
</gene>
<name>A0ABU2G2F3_9EURY</name>
<evidence type="ECO:0000313" key="4">
    <source>
        <dbReference type="Proteomes" id="UP001254813"/>
    </source>
</evidence>
<dbReference type="RefSeq" id="WP_310928322.1">
    <property type="nucleotide sequence ID" value="NZ_JAMQOQ010000002.1"/>
</dbReference>
<dbReference type="InterPro" id="IPR058413">
    <property type="entry name" value="DUF8100"/>
</dbReference>
<comment type="caution">
    <text evidence="3">The sequence shown here is derived from an EMBL/GenBank/DDBJ whole genome shotgun (WGS) entry which is preliminary data.</text>
</comment>
<evidence type="ECO:0000313" key="3">
    <source>
        <dbReference type="EMBL" id="MDS0294493.1"/>
    </source>
</evidence>
<dbReference type="Proteomes" id="UP001254813">
    <property type="component" value="Unassembled WGS sequence"/>
</dbReference>
<organism evidence="3 4">
    <name type="scientific">Halogeometricum luteum</name>
    <dbReference type="NCBI Taxonomy" id="2950537"/>
    <lineage>
        <taxon>Archaea</taxon>
        <taxon>Methanobacteriati</taxon>
        <taxon>Methanobacteriota</taxon>
        <taxon>Stenosarchaea group</taxon>
        <taxon>Halobacteria</taxon>
        <taxon>Halobacteriales</taxon>
        <taxon>Haloferacaceae</taxon>
        <taxon>Halogeometricum</taxon>
    </lineage>
</organism>
<evidence type="ECO:0000256" key="1">
    <source>
        <dbReference type="SAM" id="Phobius"/>
    </source>
</evidence>
<proteinExistence type="predicted"/>
<reference evidence="3 4" key="1">
    <citation type="submission" date="2022-06" db="EMBL/GenBank/DDBJ databases">
        <title>Halogeometricum sp. a new haloarchaeum isolate from saline soil.</title>
        <authorList>
            <person name="Strakova D."/>
            <person name="Galisteo C."/>
            <person name="Sanchez-Porro C."/>
            <person name="Ventosa A."/>
        </authorList>
    </citation>
    <scope>NUCLEOTIDE SEQUENCE [LARGE SCALE GENOMIC DNA]</scope>
    <source>
        <strain evidence="4">S3BR25-2</strain>
    </source>
</reference>
<protein>
    <recommendedName>
        <fullName evidence="2">DUF8100 domain-containing protein</fullName>
    </recommendedName>
</protein>
<keyword evidence="1" id="KW-1133">Transmembrane helix</keyword>
<dbReference type="Pfam" id="PF26402">
    <property type="entry name" value="DUF8100"/>
    <property type="match status" value="1"/>
</dbReference>
<feature type="transmembrane region" description="Helical" evidence="1">
    <location>
        <begin position="81"/>
        <end position="101"/>
    </location>
</feature>